<evidence type="ECO:0000313" key="2">
    <source>
        <dbReference type="Proteomes" id="UP000550501"/>
    </source>
</evidence>
<dbReference type="Proteomes" id="UP000550501">
    <property type="component" value="Unassembled WGS sequence"/>
</dbReference>
<accession>A0A839QFC0</accession>
<keyword evidence="2" id="KW-1185">Reference proteome</keyword>
<name>A0A839QFC0_MYCIR</name>
<dbReference type="AlphaFoldDB" id="A0A839QFC0"/>
<organism evidence="1 2">
    <name type="scientific">Mycolicibacterium iranicum</name>
    <name type="common">Mycobacterium iranicum</name>
    <dbReference type="NCBI Taxonomy" id="912594"/>
    <lineage>
        <taxon>Bacteria</taxon>
        <taxon>Bacillati</taxon>
        <taxon>Actinomycetota</taxon>
        <taxon>Actinomycetes</taxon>
        <taxon>Mycobacteriales</taxon>
        <taxon>Mycobacteriaceae</taxon>
        <taxon>Mycolicibacterium</taxon>
    </lineage>
</organism>
<proteinExistence type="predicted"/>
<gene>
    <name evidence="1" type="ORF">FHR72_004331</name>
</gene>
<dbReference type="EMBL" id="JACHVU010000012">
    <property type="protein sequence ID" value="MBB2992826.1"/>
    <property type="molecule type" value="Genomic_DNA"/>
</dbReference>
<comment type="caution">
    <text evidence="1">The sequence shown here is derived from an EMBL/GenBank/DDBJ whole genome shotgun (WGS) entry which is preliminary data.</text>
</comment>
<evidence type="ECO:0000313" key="1">
    <source>
        <dbReference type="EMBL" id="MBB2992826.1"/>
    </source>
</evidence>
<dbReference type="RefSeq" id="WP_183471921.1">
    <property type="nucleotide sequence ID" value="NZ_JACHVU010000012.1"/>
</dbReference>
<protein>
    <submittedName>
        <fullName evidence="1">Uncharacterized protein</fullName>
    </submittedName>
</protein>
<sequence length="371" mass="41613">MTTPDDRDEYEQRVLPATASLSRFVEKLVSELDLENGAFPWWSGHSDWKTLTLLADYLLQSLQGAEDALLSASLSAQIHRQSMYAEEHSLRTVWRAAAQSKRQNAQSLMAVLPQDAQARRRRMTITSSAENCFFHLGQSLDRLAAAAMIVGGFEIPGEITGIYWSTLEQYAEMLKAGNQRSTVLQPVETAGRAIQEALVKPVHEWQQFGPTDWFPWMRATRNAMSHRAVGTKLNVTAGTRLTRLFYRAPKWSELQSLVFGGRPPKKPFFDAFIPVGSQEILEGLCDSTTKMIEAVVQEMVTCWDARRANPEAIVQHGAQWPTVEPSQSAPAFPGYGPPLSISGKQLVLHPLDARRWEAARASDDRVADWYR</sequence>
<reference evidence="1 2" key="1">
    <citation type="submission" date="2020-08" db="EMBL/GenBank/DDBJ databases">
        <title>The Agave Microbiome: Exploring the role of microbial communities in plant adaptations to desert environments.</title>
        <authorList>
            <person name="Partida-Martinez L.P."/>
        </authorList>
    </citation>
    <scope>NUCLEOTIDE SEQUENCE [LARGE SCALE GENOMIC DNA]</scope>
    <source>
        <strain evidence="1 2">AT2.18</strain>
    </source>
</reference>